<feature type="compositionally biased region" description="Basic and acidic residues" evidence="1">
    <location>
        <begin position="36"/>
        <end position="55"/>
    </location>
</feature>
<proteinExistence type="predicted"/>
<reference evidence="3" key="2">
    <citation type="submission" date="2025-09" db="UniProtKB">
        <authorList>
            <consortium name="Ensembl"/>
        </authorList>
    </citation>
    <scope>IDENTIFICATION</scope>
</reference>
<evidence type="ECO:0008006" key="5">
    <source>
        <dbReference type="Google" id="ProtNLM"/>
    </source>
</evidence>
<feature type="compositionally biased region" description="Polar residues" evidence="1">
    <location>
        <begin position="120"/>
        <end position="130"/>
    </location>
</feature>
<dbReference type="PRINTS" id="PR00074">
    <property type="entry name" value="LYSYLOXIDASE"/>
</dbReference>
<feature type="compositionally biased region" description="Polar residues" evidence="1">
    <location>
        <begin position="77"/>
        <end position="88"/>
    </location>
</feature>
<reference evidence="3" key="1">
    <citation type="submission" date="2025-08" db="UniProtKB">
        <authorList>
            <consortium name="Ensembl"/>
        </authorList>
    </citation>
    <scope>IDENTIFICATION</scope>
</reference>
<feature type="region of interest" description="Disordered" evidence="1">
    <location>
        <begin position="110"/>
        <end position="198"/>
    </location>
</feature>
<keyword evidence="2" id="KW-0732">Signal</keyword>
<evidence type="ECO:0000313" key="3">
    <source>
        <dbReference type="Ensembl" id="ENSEBUP00000013346.1"/>
    </source>
</evidence>
<dbReference type="InterPro" id="IPR001695">
    <property type="entry name" value="Lysyl_oxidase"/>
</dbReference>
<keyword evidence="4" id="KW-1185">Reference proteome</keyword>
<dbReference type="Ensembl" id="ENSEBUT00000013922.1">
    <property type="protein sequence ID" value="ENSEBUP00000013346.1"/>
    <property type="gene ID" value="ENSEBUG00000008431.1"/>
</dbReference>
<feature type="compositionally biased region" description="Low complexity" evidence="1">
    <location>
        <begin position="138"/>
        <end position="147"/>
    </location>
</feature>
<feature type="chain" id="PRO_5034698156" description="Lysyl oxidase homolog" evidence="2">
    <location>
        <begin position="20"/>
        <end position="695"/>
    </location>
</feature>
<dbReference type="GO" id="GO:0004720">
    <property type="term" value="F:protein-lysine 6-oxidase activity"/>
    <property type="evidence" value="ECO:0007669"/>
    <property type="project" value="TreeGrafter"/>
</dbReference>
<dbReference type="PANTHER" id="PTHR45817:SF8">
    <property type="entry name" value="LYSYL OXIDASE HOMOLOG 1"/>
    <property type="match status" value="1"/>
</dbReference>
<organism evidence="3 4">
    <name type="scientific">Eptatretus burgeri</name>
    <name type="common">Inshore hagfish</name>
    <dbReference type="NCBI Taxonomy" id="7764"/>
    <lineage>
        <taxon>Eukaryota</taxon>
        <taxon>Metazoa</taxon>
        <taxon>Chordata</taxon>
        <taxon>Craniata</taxon>
        <taxon>Vertebrata</taxon>
        <taxon>Cyclostomata</taxon>
        <taxon>Myxini</taxon>
        <taxon>Myxiniformes</taxon>
        <taxon>Myxinidae</taxon>
        <taxon>Eptatretinae</taxon>
        <taxon>Eptatretus</taxon>
    </lineage>
</organism>
<feature type="compositionally biased region" description="Basic and acidic residues" evidence="1">
    <location>
        <begin position="148"/>
        <end position="167"/>
    </location>
</feature>
<feature type="region of interest" description="Disordered" evidence="1">
    <location>
        <begin position="24"/>
        <end position="94"/>
    </location>
</feature>
<dbReference type="GO" id="GO:0030199">
    <property type="term" value="P:collagen fibril organization"/>
    <property type="evidence" value="ECO:0007669"/>
    <property type="project" value="TreeGrafter"/>
</dbReference>
<accession>A0A8C4QCC3</accession>
<feature type="signal peptide" evidence="2">
    <location>
        <begin position="1"/>
        <end position="19"/>
    </location>
</feature>
<dbReference type="GO" id="GO:0005615">
    <property type="term" value="C:extracellular space"/>
    <property type="evidence" value="ECO:0007669"/>
    <property type="project" value="TreeGrafter"/>
</dbReference>
<dbReference type="Proteomes" id="UP000694388">
    <property type="component" value="Unplaced"/>
</dbReference>
<dbReference type="GeneTree" id="ENSGT00940000154779"/>
<dbReference type="InterPro" id="IPR050912">
    <property type="entry name" value="LOX-like_protein"/>
</dbReference>
<evidence type="ECO:0000256" key="1">
    <source>
        <dbReference type="SAM" id="MobiDB-lite"/>
    </source>
</evidence>
<sequence length="695" mass="77732">MGGWWTALLVMVIVRGSLGVTALRSRRQAPSQRRGTPRDRSVDMPGRVDPEDFGHGRSHARASRVGVNAQVGRRPASPTSRETLTESARGTRHPYGFGLVPRQWWQTTRVGSLGQPRPGSVNSDATGTRSQNRRDPFFSRSSFNNRGFSERDRPRHFFQERDVRRDSTSPFLPYLRSPRPEQRPAISYSRPSQAFPPRFPRYPHLREREDHRAGLYPQPSGAREVFPGGHAYPAPYGTGVPGYPPASYMPNRGWPPLYPDARVGNDGQSHYHESDYGWRSEVVRQHPAPGGPAVPYYPMASPYEHRGYSPLPYAPIEEELGPPRFASQQEGLDRRFMASIYRDGKEQDGVEDAIPEKQDHHRRGIPTFISPDIARRSLVTEENPVPYEHRQYAEDTMRPVRTPGTLMSRLGSGLVASDYGGLGGLDPLSSSSAGQQEGPALPDLVPDPEYTKASVYVQKVPLYSLRCAATENCLASSAFDENAKDDDVRVLLRFSQRIKNSGEADFLPMLPRDEWKEHICHQHLHSVEEFSQFDLLDAVTGRKVVEGHRTSSCLADTSCDFGLLKRYTCSSSQGISPGCYDSYNADMYCQWIDITDIFAGKYILRTGAGTMLRQPSVKIITVIDNRMHNGGPARSPVIITITLYGTRMVHIFVRVCALVHNGVIPSIFARHCGHQCLPRTAEILSLLRLDAATTK</sequence>
<feature type="region of interest" description="Disordered" evidence="1">
    <location>
        <begin position="426"/>
        <end position="446"/>
    </location>
</feature>
<dbReference type="AlphaFoldDB" id="A0A8C4QCC3"/>
<name>A0A8C4QCC3_EPTBU</name>
<protein>
    <recommendedName>
        <fullName evidence="5">Lysyl oxidase homolog</fullName>
    </recommendedName>
</protein>
<dbReference type="PANTHER" id="PTHR45817">
    <property type="entry name" value="LYSYL OXIDASE-LIKE-RELATED"/>
    <property type="match status" value="1"/>
</dbReference>
<evidence type="ECO:0000256" key="2">
    <source>
        <dbReference type="SAM" id="SignalP"/>
    </source>
</evidence>
<dbReference type="GO" id="GO:0005507">
    <property type="term" value="F:copper ion binding"/>
    <property type="evidence" value="ECO:0007669"/>
    <property type="project" value="InterPro"/>
</dbReference>
<dbReference type="Pfam" id="PF01186">
    <property type="entry name" value="Lysyl_oxidase"/>
    <property type="match status" value="1"/>
</dbReference>
<evidence type="ECO:0000313" key="4">
    <source>
        <dbReference type="Proteomes" id="UP000694388"/>
    </source>
</evidence>